<evidence type="ECO:0000313" key="2">
    <source>
        <dbReference type="Proteomes" id="UP000507222"/>
    </source>
</evidence>
<dbReference type="AlphaFoldDB" id="A0A6J5VM85"/>
<dbReference type="EMBL" id="CAEKDK010000008">
    <property type="protein sequence ID" value="CAB4289152.1"/>
    <property type="molecule type" value="Genomic_DNA"/>
</dbReference>
<proteinExistence type="predicted"/>
<accession>A0A6J5VM85</accession>
<dbReference type="Proteomes" id="UP000507222">
    <property type="component" value="Unassembled WGS sequence"/>
</dbReference>
<sequence length="82" mass="9403">MEALPLPSALKAQPTFYTIIIKITIMKDNHDLGNILRQFPITRRPNFIDTRYEGMGWDEGGDLLLKTVKGWRGVEKTVLLVF</sequence>
<reference evidence="1 2" key="1">
    <citation type="submission" date="2020-05" db="EMBL/GenBank/DDBJ databases">
        <authorList>
            <person name="Campoy J."/>
            <person name="Schneeberger K."/>
            <person name="Spophaly S."/>
        </authorList>
    </citation>
    <scope>NUCLEOTIDE SEQUENCE [LARGE SCALE GENOMIC DNA]</scope>
    <source>
        <strain evidence="1">PruArmRojPasFocal</strain>
    </source>
</reference>
<evidence type="ECO:0000313" key="1">
    <source>
        <dbReference type="EMBL" id="CAB4289152.1"/>
    </source>
</evidence>
<gene>
    <name evidence="1" type="ORF">CURHAP_LOCUS47549</name>
</gene>
<organism evidence="1 2">
    <name type="scientific">Prunus armeniaca</name>
    <name type="common">Apricot</name>
    <name type="synonym">Armeniaca vulgaris</name>
    <dbReference type="NCBI Taxonomy" id="36596"/>
    <lineage>
        <taxon>Eukaryota</taxon>
        <taxon>Viridiplantae</taxon>
        <taxon>Streptophyta</taxon>
        <taxon>Embryophyta</taxon>
        <taxon>Tracheophyta</taxon>
        <taxon>Spermatophyta</taxon>
        <taxon>Magnoliopsida</taxon>
        <taxon>eudicotyledons</taxon>
        <taxon>Gunneridae</taxon>
        <taxon>Pentapetalae</taxon>
        <taxon>rosids</taxon>
        <taxon>fabids</taxon>
        <taxon>Rosales</taxon>
        <taxon>Rosaceae</taxon>
        <taxon>Amygdaloideae</taxon>
        <taxon>Amygdaleae</taxon>
        <taxon>Prunus</taxon>
    </lineage>
</organism>
<protein>
    <submittedName>
        <fullName evidence="1">Uncharacterized protein</fullName>
    </submittedName>
</protein>
<name>A0A6J5VM85_PRUAR</name>